<protein>
    <submittedName>
        <fullName evidence="6">Ulp1 protease family protein</fullName>
    </submittedName>
</protein>
<accession>A0A162NNB4</accession>
<comment type="caution">
    <text evidence="6">The sequence shown here is derived from an EMBL/GenBank/DDBJ whole genome shotgun (WGS) entry which is preliminary data.</text>
</comment>
<feature type="region of interest" description="Disordered" evidence="4">
    <location>
        <begin position="1"/>
        <end position="20"/>
    </location>
</feature>
<dbReference type="Pfam" id="PF02902">
    <property type="entry name" value="Peptidase_C48"/>
    <property type="match status" value="1"/>
</dbReference>
<dbReference type="InterPro" id="IPR038765">
    <property type="entry name" value="Papain-like_cys_pep_sf"/>
</dbReference>
<evidence type="ECO:0000313" key="7">
    <source>
        <dbReference type="Proteomes" id="UP000076584"/>
    </source>
</evidence>
<comment type="similarity">
    <text evidence="1">Belongs to the peptidase C48 family.</text>
</comment>
<keyword evidence="2 6" id="KW-0645">Protease</keyword>
<dbReference type="AlphaFoldDB" id="A0A162NNB4"/>
<proteinExistence type="inferred from homology"/>
<evidence type="ECO:0000259" key="5">
    <source>
        <dbReference type="PROSITE" id="PS50600"/>
    </source>
</evidence>
<organism evidence="6 7">
    <name type="scientific">Colletotrichum incanum</name>
    <name type="common">Soybean anthracnose fungus</name>
    <dbReference type="NCBI Taxonomy" id="1573173"/>
    <lineage>
        <taxon>Eukaryota</taxon>
        <taxon>Fungi</taxon>
        <taxon>Dikarya</taxon>
        <taxon>Ascomycota</taxon>
        <taxon>Pezizomycotina</taxon>
        <taxon>Sordariomycetes</taxon>
        <taxon>Hypocreomycetidae</taxon>
        <taxon>Glomerellales</taxon>
        <taxon>Glomerellaceae</taxon>
        <taxon>Colletotrichum</taxon>
        <taxon>Colletotrichum spaethianum species complex</taxon>
    </lineage>
</organism>
<name>A0A162NNB4_COLIC</name>
<dbReference type="EMBL" id="LFIW01000520">
    <property type="protein sequence ID" value="KZL86131.1"/>
    <property type="molecule type" value="Genomic_DNA"/>
</dbReference>
<evidence type="ECO:0000256" key="2">
    <source>
        <dbReference type="ARBA" id="ARBA00022670"/>
    </source>
</evidence>
<dbReference type="SUPFAM" id="SSF54001">
    <property type="entry name" value="Cysteine proteinases"/>
    <property type="match status" value="1"/>
</dbReference>
<feature type="domain" description="Ubiquitin-like protease family profile" evidence="5">
    <location>
        <begin position="163"/>
        <end position="346"/>
    </location>
</feature>
<reference evidence="6 7" key="1">
    <citation type="submission" date="2015-06" db="EMBL/GenBank/DDBJ databases">
        <title>Survival trade-offs in plant roots during colonization by closely related pathogenic and mutualistic fungi.</title>
        <authorList>
            <person name="Hacquard S."/>
            <person name="Kracher B."/>
            <person name="Hiruma K."/>
            <person name="Weinman A."/>
            <person name="Muench P."/>
            <person name="Garrido Oter R."/>
            <person name="Ver Loren van Themaat E."/>
            <person name="Dallerey J.-F."/>
            <person name="Damm U."/>
            <person name="Henrissat B."/>
            <person name="Lespinet O."/>
            <person name="Thon M."/>
            <person name="Kemen E."/>
            <person name="McHardy A.C."/>
            <person name="Schulze-Lefert P."/>
            <person name="O'Connell R.J."/>
        </authorList>
    </citation>
    <scope>NUCLEOTIDE SEQUENCE [LARGE SCALE GENOMIC DNA]</scope>
    <source>
        <strain evidence="6 7">MAFF 238704</strain>
    </source>
</reference>
<feature type="region of interest" description="Disordered" evidence="4">
    <location>
        <begin position="433"/>
        <end position="480"/>
    </location>
</feature>
<feature type="region of interest" description="Disordered" evidence="4">
    <location>
        <begin position="133"/>
        <end position="190"/>
    </location>
</feature>
<dbReference type="Gene3D" id="3.40.395.10">
    <property type="entry name" value="Adenoviral Proteinase, Chain A"/>
    <property type="match status" value="1"/>
</dbReference>
<dbReference type="PROSITE" id="PS50600">
    <property type="entry name" value="ULP_PROTEASE"/>
    <property type="match status" value="1"/>
</dbReference>
<keyword evidence="7" id="KW-1185">Reference proteome</keyword>
<evidence type="ECO:0000256" key="1">
    <source>
        <dbReference type="ARBA" id="ARBA00005234"/>
    </source>
</evidence>
<feature type="region of interest" description="Disordered" evidence="4">
    <location>
        <begin position="34"/>
        <end position="98"/>
    </location>
</feature>
<evidence type="ECO:0000256" key="4">
    <source>
        <dbReference type="SAM" id="MobiDB-lite"/>
    </source>
</evidence>
<dbReference type="GO" id="GO:0019783">
    <property type="term" value="F:ubiquitin-like protein peptidase activity"/>
    <property type="evidence" value="ECO:0007669"/>
    <property type="project" value="UniProtKB-ARBA"/>
</dbReference>
<keyword evidence="3" id="KW-0378">Hydrolase</keyword>
<dbReference type="GO" id="GO:0008234">
    <property type="term" value="F:cysteine-type peptidase activity"/>
    <property type="evidence" value="ECO:0007669"/>
    <property type="project" value="InterPro"/>
</dbReference>
<gene>
    <name evidence="6" type="ORF">CI238_09128</name>
</gene>
<evidence type="ECO:0000256" key="3">
    <source>
        <dbReference type="ARBA" id="ARBA00022801"/>
    </source>
</evidence>
<dbReference type="Proteomes" id="UP000076584">
    <property type="component" value="Unassembled WGS sequence"/>
</dbReference>
<sequence length="535" mass="57983">MPTSSLPHASRCLQSDVPINDAPARDLENLHLIPNSHSISGKTPRDQEASFIQGPAGSFSDESASRGLDCSDDSSIGGVEDLLATSPDNESFKEGEDCLAAMSHETSFKKDAGSPAAIPSIADKDSLLPVLDDKDRSVPAVPDTVPVGRRSKRDRSACRSGSLPPQGSELGETPRAKRPRKNDDVSKVTKSPSLASILDSDVHIRDNWLYNALQGISMLTGNYTVDSCAVVRIADSNHKPQARLARAIDAGTMILLPLLVNQCHWCLAVLEKDPRNRHGAAAVNIYDSWPDKSYEACATAQTKAFIQNYLPDTPKHNQMPDLSLAVPKQSNGIDCGVYVFAFGLHVVAKRPLRNQLHVGLWRRILAGLLGIGLAASDWETVIPTRSRQPTLSPPDMQAGDFLQNLKTYTSALNDCHAKTRICAREYYQQEAKRTQATMTSDLSPEHDANPPRPSVGNDLAGHTDQSHQVPAESDGPRDAKTMNARVVTVLDCLGRMIKKLAAQLEDFERSALEVDQLELGPRAISVDGADKVGES</sequence>
<dbReference type="GO" id="GO:0006508">
    <property type="term" value="P:proteolysis"/>
    <property type="evidence" value="ECO:0007669"/>
    <property type="project" value="UniProtKB-KW"/>
</dbReference>
<evidence type="ECO:0000313" key="6">
    <source>
        <dbReference type="EMBL" id="KZL86131.1"/>
    </source>
</evidence>
<dbReference type="InterPro" id="IPR003653">
    <property type="entry name" value="Peptidase_C48_C"/>
</dbReference>